<dbReference type="InterPro" id="IPR005259">
    <property type="entry name" value="PriA"/>
</dbReference>
<dbReference type="PANTHER" id="PTHR30580:SF0">
    <property type="entry name" value="PRIMOSOMAL PROTEIN N"/>
    <property type="match status" value="1"/>
</dbReference>
<gene>
    <name evidence="12" type="primary">priA</name>
    <name evidence="15" type="ORF">SAMN05421813_101114</name>
</gene>
<dbReference type="CDD" id="cd17929">
    <property type="entry name" value="DEXHc_priA"/>
    <property type="match status" value="1"/>
</dbReference>
<name>A0A1G9LV80_9SPHI</name>
<evidence type="ECO:0000256" key="12">
    <source>
        <dbReference type="HAMAP-Rule" id="MF_00983"/>
    </source>
</evidence>
<dbReference type="InterPro" id="IPR011545">
    <property type="entry name" value="DEAD/DEAH_box_helicase_dom"/>
</dbReference>
<keyword evidence="4 12" id="KW-0547">Nucleotide-binding</keyword>
<dbReference type="SUPFAM" id="SSF52540">
    <property type="entry name" value="P-loop containing nucleoside triphosphate hydrolases"/>
    <property type="match status" value="2"/>
</dbReference>
<comment type="cofactor">
    <cofactor evidence="12">
        <name>Zn(2+)</name>
        <dbReference type="ChEBI" id="CHEBI:29105"/>
    </cofactor>
    <text evidence="12">Binds 2 zinc ions per subunit.</text>
</comment>
<reference evidence="16" key="1">
    <citation type="submission" date="2016-10" db="EMBL/GenBank/DDBJ databases">
        <authorList>
            <person name="Varghese N."/>
            <person name="Submissions S."/>
        </authorList>
    </citation>
    <scope>NUCLEOTIDE SEQUENCE [LARGE SCALE GENOMIC DNA]</scope>
    <source>
        <strain evidence="16">DSM 24536</strain>
    </source>
</reference>
<dbReference type="GO" id="GO:0008270">
    <property type="term" value="F:zinc ion binding"/>
    <property type="evidence" value="ECO:0007669"/>
    <property type="project" value="UniProtKB-UniRule"/>
</dbReference>
<evidence type="ECO:0000256" key="7">
    <source>
        <dbReference type="ARBA" id="ARBA00022833"/>
    </source>
</evidence>
<keyword evidence="16" id="KW-1185">Reference proteome</keyword>
<evidence type="ECO:0000259" key="14">
    <source>
        <dbReference type="PROSITE" id="PS51194"/>
    </source>
</evidence>
<keyword evidence="5 12" id="KW-0378">Hydrolase</keyword>
<dbReference type="Pfam" id="PF00270">
    <property type="entry name" value="DEAD"/>
    <property type="match status" value="1"/>
</dbReference>
<dbReference type="PANTHER" id="PTHR30580">
    <property type="entry name" value="PRIMOSOMAL PROTEIN N"/>
    <property type="match status" value="1"/>
</dbReference>
<feature type="binding site" evidence="12">
    <location>
        <position position="536"/>
    </location>
    <ligand>
        <name>Zn(2+)</name>
        <dbReference type="ChEBI" id="CHEBI:29105"/>
        <label>1</label>
    </ligand>
</feature>
<evidence type="ECO:0000313" key="16">
    <source>
        <dbReference type="Proteomes" id="UP000199226"/>
    </source>
</evidence>
<evidence type="ECO:0000256" key="10">
    <source>
        <dbReference type="ARBA" id="ARBA00023235"/>
    </source>
</evidence>
<dbReference type="Pfam" id="PF17764">
    <property type="entry name" value="PriA_3primeBD"/>
    <property type="match status" value="1"/>
</dbReference>
<comment type="catalytic activity">
    <reaction evidence="12">
        <text>Couples ATP hydrolysis with the unwinding of duplex DNA by translocating in the 3'-5' direction.</text>
        <dbReference type="EC" id="5.6.2.4"/>
    </reaction>
</comment>
<dbReference type="GO" id="GO:0043138">
    <property type="term" value="F:3'-5' DNA helicase activity"/>
    <property type="evidence" value="ECO:0007669"/>
    <property type="project" value="UniProtKB-EC"/>
</dbReference>
<dbReference type="HAMAP" id="MF_00983">
    <property type="entry name" value="PriA"/>
    <property type="match status" value="1"/>
</dbReference>
<dbReference type="InterPro" id="IPR041236">
    <property type="entry name" value="PriA_C"/>
</dbReference>
<feature type="binding site" evidence="12">
    <location>
        <position position="576"/>
    </location>
    <ligand>
        <name>Zn(2+)</name>
        <dbReference type="ChEBI" id="CHEBI:29105"/>
        <label>1</label>
    </ligand>
</feature>
<comment type="similarity">
    <text evidence="12">Belongs to the helicase family. PriA subfamily.</text>
</comment>
<proteinExistence type="inferred from homology"/>
<dbReference type="Pfam" id="PF18074">
    <property type="entry name" value="PriA_C"/>
    <property type="match status" value="1"/>
</dbReference>
<dbReference type="Pfam" id="PF00271">
    <property type="entry name" value="Helicase_C"/>
    <property type="match status" value="1"/>
</dbReference>
<feature type="binding site" evidence="12">
    <location>
        <position position="563"/>
    </location>
    <ligand>
        <name>Zn(2+)</name>
        <dbReference type="ChEBI" id="CHEBI:29105"/>
        <label>2</label>
    </ligand>
</feature>
<keyword evidence="2 12" id="KW-0235">DNA replication</keyword>
<dbReference type="Pfam" id="PF18319">
    <property type="entry name" value="Zn_ribbon_PriA"/>
    <property type="match status" value="1"/>
</dbReference>
<feature type="domain" description="Helicase ATP-binding" evidence="13">
    <location>
        <begin position="303"/>
        <end position="470"/>
    </location>
</feature>
<dbReference type="Proteomes" id="UP000199226">
    <property type="component" value="Unassembled WGS sequence"/>
</dbReference>
<evidence type="ECO:0000313" key="15">
    <source>
        <dbReference type="EMBL" id="SDL65856.1"/>
    </source>
</evidence>
<keyword evidence="3 12" id="KW-0479">Metal-binding</keyword>
<evidence type="ECO:0000256" key="11">
    <source>
        <dbReference type="ARBA" id="ARBA00048988"/>
    </source>
</evidence>
<dbReference type="RefSeq" id="WP_090697624.1">
    <property type="nucleotide sequence ID" value="NZ_FNHH01000001.1"/>
</dbReference>
<dbReference type="EMBL" id="FNHH01000001">
    <property type="protein sequence ID" value="SDL65856.1"/>
    <property type="molecule type" value="Genomic_DNA"/>
</dbReference>
<organism evidence="15 16">
    <name type="scientific">Daejeonella rubra</name>
    <dbReference type="NCBI Taxonomy" id="990371"/>
    <lineage>
        <taxon>Bacteria</taxon>
        <taxon>Pseudomonadati</taxon>
        <taxon>Bacteroidota</taxon>
        <taxon>Sphingobacteriia</taxon>
        <taxon>Sphingobacteriales</taxon>
        <taxon>Sphingobacteriaceae</taxon>
        <taxon>Daejeonella</taxon>
    </lineage>
</organism>
<dbReference type="PROSITE" id="PS51192">
    <property type="entry name" value="HELICASE_ATP_BIND_1"/>
    <property type="match status" value="1"/>
</dbReference>
<comment type="catalytic activity">
    <reaction evidence="11 12">
        <text>ATP + H2O = ADP + phosphate + H(+)</text>
        <dbReference type="Rhea" id="RHEA:13065"/>
        <dbReference type="ChEBI" id="CHEBI:15377"/>
        <dbReference type="ChEBI" id="CHEBI:15378"/>
        <dbReference type="ChEBI" id="CHEBI:30616"/>
        <dbReference type="ChEBI" id="CHEBI:43474"/>
        <dbReference type="ChEBI" id="CHEBI:456216"/>
        <dbReference type="EC" id="5.6.2.4"/>
    </reaction>
</comment>
<dbReference type="InterPro" id="IPR042115">
    <property type="entry name" value="PriA_3primeBD_sf"/>
</dbReference>
<keyword evidence="6 12" id="KW-0347">Helicase</keyword>
<protein>
    <recommendedName>
        <fullName evidence="12">Replication restart protein PriA</fullName>
    </recommendedName>
    <alternativeName>
        <fullName evidence="12">ATP-dependent DNA helicase PriA</fullName>
        <ecNumber evidence="12">5.6.2.4</ecNumber>
    </alternativeName>
    <alternativeName>
        <fullName evidence="12">DNA 3'-5' helicase PriA</fullName>
    </alternativeName>
</protein>
<dbReference type="GO" id="GO:0006270">
    <property type="term" value="P:DNA replication initiation"/>
    <property type="evidence" value="ECO:0007669"/>
    <property type="project" value="TreeGrafter"/>
</dbReference>
<dbReference type="InterPro" id="IPR014001">
    <property type="entry name" value="Helicase_ATP-bd"/>
</dbReference>
<accession>A0A1G9LV80</accession>
<dbReference type="FunFam" id="3.40.50.300:FF:000489">
    <property type="entry name" value="Primosome assembly protein PriA"/>
    <property type="match status" value="1"/>
</dbReference>
<keyword evidence="7 12" id="KW-0862">Zinc</keyword>
<comment type="subunit">
    <text evidence="12">Component of the replication restart primosome.</text>
</comment>
<dbReference type="GO" id="GO:0005524">
    <property type="term" value="F:ATP binding"/>
    <property type="evidence" value="ECO:0007669"/>
    <property type="project" value="UniProtKB-UniRule"/>
</dbReference>
<dbReference type="SMART" id="SM00490">
    <property type="entry name" value="HELICc"/>
    <property type="match status" value="1"/>
</dbReference>
<evidence type="ECO:0000256" key="9">
    <source>
        <dbReference type="ARBA" id="ARBA00023125"/>
    </source>
</evidence>
<evidence type="ECO:0000256" key="3">
    <source>
        <dbReference type="ARBA" id="ARBA00022723"/>
    </source>
</evidence>
<dbReference type="Gene3D" id="3.40.50.300">
    <property type="entry name" value="P-loop containing nucleotide triphosphate hydrolases"/>
    <property type="match status" value="2"/>
</dbReference>
<feature type="binding site" evidence="12">
    <location>
        <position position="533"/>
    </location>
    <ligand>
        <name>Zn(2+)</name>
        <dbReference type="ChEBI" id="CHEBI:29105"/>
        <label>1</label>
    </ligand>
</feature>
<dbReference type="OrthoDB" id="9759544at2"/>
<evidence type="ECO:0000256" key="6">
    <source>
        <dbReference type="ARBA" id="ARBA00022806"/>
    </source>
</evidence>
<keyword evidence="10 12" id="KW-0413">Isomerase</keyword>
<evidence type="ECO:0000259" key="13">
    <source>
        <dbReference type="PROSITE" id="PS51192"/>
    </source>
</evidence>
<evidence type="ECO:0000256" key="4">
    <source>
        <dbReference type="ARBA" id="ARBA00022741"/>
    </source>
</evidence>
<dbReference type="GO" id="GO:1990077">
    <property type="term" value="C:primosome complex"/>
    <property type="evidence" value="ECO:0007669"/>
    <property type="project" value="UniProtKB-UniRule"/>
</dbReference>
<dbReference type="GO" id="GO:0016887">
    <property type="term" value="F:ATP hydrolysis activity"/>
    <property type="evidence" value="ECO:0007669"/>
    <property type="project" value="RHEA"/>
</dbReference>
<evidence type="ECO:0000256" key="1">
    <source>
        <dbReference type="ARBA" id="ARBA00022515"/>
    </source>
</evidence>
<feature type="binding site" evidence="12">
    <location>
        <position position="560"/>
    </location>
    <ligand>
        <name>Zn(2+)</name>
        <dbReference type="ChEBI" id="CHEBI:29105"/>
        <label>2</label>
    </ligand>
</feature>
<keyword evidence="9 12" id="KW-0238">DNA-binding</keyword>
<dbReference type="InterPro" id="IPR040498">
    <property type="entry name" value="PriA_CRR"/>
</dbReference>
<dbReference type="AlphaFoldDB" id="A0A1G9LV80"/>
<dbReference type="FunFam" id="3.40.1440.60:FF:000001">
    <property type="entry name" value="Primosomal protein N"/>
    <property type="match status" value="1"/>
</dbReference>
<dbReference type="InterPro" id="IPR041222">
    <property type="entry name" value="PriA_3primeBD"/>
</dbReference>
<dbReference type="NCBIfam" id="TIGR00595">
    <property type="entry name" value="priA"/>
    <property type="match status" value="1"/>
</dbReference>
<feature type="binding site" evidence="12">
    <location>
        <position position="573"/>
    </location>
    <ligand>
        <name>Zn(2+)</name>
        <dbReference type="ChEBI" id="CHEBI:29105"/>
        <label>1</label>
    </ligand>
</feature>
<feature type="domain" description="Helicase C-terminal" evidence="14">
    <location>
        <begin position="568"/>
        <end position="731"/>
    </location>
</feature>
<dbReference type="EC" id="5.6.2.4" evidence="12"/>
<dbReference type="CDD" id="cd18804">
    <property type="entry name" value="SF2_C_priA"/>
    <property type="match status" value="1"/>
</dbReference>
<dbReference type="PROSITE" id="PS51194">
    <property type="entry name" value="HELICASE_CTER"/>
    <property type="match status" value="1"/>
</dbReference>
<dbReference type="Gene3D" id="3.40.1440.60">
    <property type="entry name" value="PriA, 3(prime) DNA-binding domain"/>
    <property type="match status" value="1"/>
</dbReference>
<dbReference type="SMART" id="SM00487">
    <property type="entry name" value="DEXDc"/>
    <property type="match status" value="1"/>
</dbReference>
<evidence type="ECO:0000256" key="2">
    <source>
        <dbReference type="ARBA" id="ARBA00022705"/>
    </source>
</evidence>
<dbReference type="GO" id="GO:0006302">
    <property type="term" value="P:double-strand break repair"/>
    <property type="evidence" value="ECO:0007669"/>
    <property type="project" value="InterPro"/>
</dbReference>
<keyword evidence="1 12" id="KW-0639">Primosome</keyword>
<keyword evidence="8 12" id="KW-0067">ATP-binding</keyword>
<dbReference type="GO" id="GO:0006310">
    <property type="term" value="P:DNA recombination"/>
    <property type="evidence" value="ECO:0007669"/>
    <property type="project" value="InterPro"/>
</dbReference>
<dbReference type="InterPro" id="IPR001650">
    <property type="entry name" value="Helicase_C-like"/>
</dbReference>
<sequence>MLEFNETEGIVRKTIFIEVILPLAISKTYTYRVPLEMTADIAIGKRVVVQFGRSRIYTAIICLISETPPALYEAKYIIDVLDAEPIVNEFQLKLWQWMSDYYICHLGEVMQAALPSALKLASETRIVLNSSEDIDKTLLSDKEFLIVDALELHPELSVSDISKLLGQKTVFPLLRGLFEKNVIIISEEITEKFKPRKKAFIVLNPQYNETENRKALFEVLERAPKQLEVLLAYFKLEKQQTEIAKSDLIEVSGSSAAILKALLDKEIFIQEDKVISRLSFGELEELHDFQLNDAQVIALQETQEQLDEKGVVLLYGETSSGKTQIYIRLIEQMLLQEKQTLYLLPEIALTTQVIERLKEHFGGQIGVYHSKFNDNERAEVWQKVLKGEYKMVLGARSSIFLPFMNLGLVIVDEEHESSYKQYDPAPRYHARDTAIYLAHLHKAQIVLGSATPSLESFYNAKIKKYGLVTLKGRFGGVKSPLIEVVSIAEETKRKTMQSHFTSVLLNEIKAALSRKEQVILFQNRRGYTPVLLCTTCGYTPKCVNCDVSLTFHKSSAKLHCHYCGYKQDIVSACPACGSTRIEQKGFGTEKIEDELQRIFEDARIARMDLDSTRTRNSFQVLLNDFEEGKIDILVGTQMVAKGLDFGNVTTIGIISADSMLNYPDFRAFERSYQMLAQVSGRAGRRAKQGKVIIQAYDTTHRIISQVIRNDYEEMFDTEILERRNFHYPPLYRLIQIDVKHKDLSKLVIIASSLAKILRSQFGDRVLGPEAPMISRIRNYYIQTILLKVEREGVSVQKIKEVLQQILINFDGLPANKGVYMHIDVDPY</sequence>
<evidence type="ECO:0000256" key="5">
    <source>
        <dbReference type="ARBA" id="ARBA00022801"/>
    </source>
</evidence>
<evidence type="ECO:0000256" key="8">
    <source>
        <dbReference type="ARBA" id="ARBA00022840"/>
    </source>
</evidence>
<feature type="binding site" evidence="12">
    <location>
        <position position="542"/>
    </location>
    <ligand>
        <name>Zn(2+)</name>
        <dbReference type="ChEBI" id="CHEBI:29105"/>
        <label>2</label>
    </ligand>
</feature>
<dbReference type="STRING" id="990371.SAMN05421813_101114"/>
<feature type="binding site" evidence="12">
    <location>
        <position position="545"/>
    </location>
    <ligand>
        <name>Zn(2+)</name>
        <dbReference type="ChEBI" id="CHEBI:29105"/>
        <label>2</label>
    </ligand>
</feature>
<dbReference type="GO" id="GO:0003677">
    <property type="term" value="F:DNA binding"/>
    <property type="evidence" value="ECO:0007669"/>
    <property type="project" value="UniProtKB-UniRule"/>
</dbReference>
<dbReference type="GO" id="GO:0006269">
    <property type="term" value="P:DNA replication, synthesis of primer"/>
    <property type="evidence" value="ECO:0007669"/>
    <property type="project" value="UniProtKB-KW"/>
</dbReference>
<dbReference type="InterPro" id="IPR027417">
    <property type="entry name" value="P-loop_NTPase"/>
</dbReference>
<comment type="function">
    <text evidence="12">Initiates the restart of stalled replication forks, which reloads the replicative helicase on sites other than the origin of replication. Recognizes and binds to abandoned replication forks and remodels them to uncover a helicase loading site. Promotes assembly of the primosome at these replication forks.</text>
</comment>